<dbReference type="AlphaFoldDB" id="A0A5Q0QA38"/>
<dbReference type="InterPro" id="IPR032320">
    <property type="entry name" value="GH18_BT1044-like"/>
</dbReference>
<dbReference type="KEGG" id="sphe:GFH32_10940"/>
<organism evidence="1 2">
    <name type="scientific">Sphingobacterium zhuxiongii</name>
    <dbReference type="NCBI Taxonomy" id="2662364"/>
    <lineage>
        <taxon>Bacteria</taxon>
        <taxon>Pseudomonadati</taxon>
        <taxon>Bacteroidota</taxon>
        <taxon>Sphingobacteriia</taxon>
        <taxon>Sphingobacteriales</taxon>
        <taxon>Sphingobacteriaceae</taxon>
        <taxon>Sphingobacterium</taxon>
    </lineage>
</organism>
<evidence type="ECO:0000313" key="1">
    <source>
        <dbReference type="EMBL" id="QGA26805.1"/>
    </source>
</evidence>
<gene>
    <name evidence="1" type="ORF">GFH32_10940</name>
</gene>
<sequence>MKVMKSKIQNYSIILLLGVMVSQLIACKDWTETEPLEISNPSVEQQNPALYAAYLEDLRAYKKNPHKINMGWFNNAKKNPASQGDHIAKVPDSLDYLVLEYPTALVDRELAEMKDLLEKKQTKVIFEIDFNSIKTAFLKKEDANLVFDTFVKDSIGGIFSDTDKTPYQGIIVSYQGKELLHLNEQERLQVEAEENLFFSLVKPWLDKNSDKALFYKGNPEFLIQKEILKAVDYIVLPTDNVADAGALNYALRSAMVSNVPTDKFIVLASMTSYKADEAKLGYFVDGSRSAIATARWAASVQNGVKIQGVGYKNLAYDYFNVLKSYQYNREAIQITNPSVKIK</sequence>
<accession>A0A5Q0QA38</accession>
<reference evidence="1 2" key="1">
    <citation type="submission" date="2019-10" db="EMBL/GenBank/DDBJ databases">
        <authorList>
            <person name="Dong K."/>
        </authorList>
    </citation>
    <scope>NUCLEOTIDE SEQUENCE [LARGE SCALE GENOMIC DNA]</scope>
    <source>
        <strain evidence="2">dk4302</strain>
    </source>
</reference>
<keyword evidence="2" id="KW-1185">Reference proteome</keyword>
<evidence type="ECO:0000313" key="2">
    <source>
        <dbReference type="Proteomes" id="UP000326921"/>
    </source>
</evidence>
<dbReference type="Pfam" id="PF16141">
    <property type="entry name" value="GH18_BT1044-like"/>
    <property type="match status" value="1"/>
</dbReference>
<dbReference type="Proteomes" id="UP000326921">
    <property type="component" value="Chromosome"/>
</dbReference>
<protein>
    <submittedName>
        <fullName evidence="1">Uncharacterized protein</fullName>
    </submittedName>
</protein>
<name>A0A5Q0QA38_9SPHI</name>
<proteinExistence type="predicted"/>
<dbReference type="EMBL" id="CP045652">
    <property type="protein sequence ID" value="QGA26805.1"/>
    <property type="molecule type" value="Genomic_DNA"/>
</dbReference>